<reference evidence="1" key="1">
    <citation type="submission" date="2020-01" db="EMBL/GenBank/DDBJ databases">
        <title>Insect and environment-associated Actinomycetes.</title>
        <authorList>
            <person name="Currrie C."/>
            <person name="Chevrette M."/>
            <person name="Carlson C."/>
            <person name="Stubbendieck R."/>
            <person name="Wendt-Pienkowski E."/>
        </authorList>
    </citation>
    <scope>NUCLEOTIDE SEQUENCE</scope>
    <source>
        <strain evidence="1">SID12501</strain>
    </source>
</reference>
<accession>A0A6B3C1T2</accession>
<gene>
    <name evidence="1" type="ORF">G3I71_32685</name>
</gene>
<evidence type="ECO:0000313" key="1">
    <source>
        <dbReference type="EMBL" id="NEC90454.1"/>
    </source>
</evidence>
<organism evidence="1">
    <name type="scientific">Streptomyces sp. SID12501</name>
    <dbReference type="NCBI Taxonomy" id="2706042"/>
    <lineage>
        <taxon>Bacteria</taxon>
        <taxon>Bacillati</taxon>
        <taxon>Actinomycetota</taxon>
        <taxon>Actinomycetes</taxon>
        <taxon>Kitasatosporales</taxon>
        <taxon>Streptomycetaceae</taxon>
        <taxon>Streptomyces</taxon>
    </lineage>
</organism>
<dbReference type="Pfam" id="PF05930">
    <property type="entry name" value="Phage_AlpA"/>
    <property type="match status" value="1"/>
</dbReference>
<dbReference type="InterPro" id="IPR010260">
    <property type="entry name" value="AlpA"/>
</dbReference>
<proteinExistence type="predicted"/>
<protein>
    <submittedName>
        <fullName evidence="1">AlpA family phage regulatory protein</fullName>
    </submittedName>
</protein>
<dbReference type="RefSeq" id="WP_164320315.1">
    <property type="nucleotide sequence ID" value="NZ_JAAGLU010000032.1"/>
</dbReference>
<comment type="caution">
    <text evidence="1">The sequence shown here is derived from an EMBL/GenBank/DDBJ whole genome shotgun (WGS) entry which is preliminary data.</text>
</comment>
<dbReference type="EMBL" id="JAAGLU010000032">
    <property type="protein sequence ID" value="NEC90454.1"/>
    <property type="molecule type" value="Genomic_DNA"/>
</dbReference>
<dbReference type="AlphaFoldDB" id="A0A6B3C1T2"/>
<sequence>MSDITWHRPEFQGKDDQLVSLAGVAVFAGVTRAAVSNWRKRHDFPKPVMTAGRTVWVVRSEAETWLASRSTQSATDTETKRAALEAREARQAIALATTRKKLRELRQQH</sequence>
<name>A0A6B3C1T2_9ACTN</name>